<dbReference type="Proteomes" id="UP001497644">
    <property type="component" value="Chromosome 8"/>
</dbReference>
<protein>
    <submittedName>
        <fullName evidence="2">Uncharacterized protein</fullName>
    </submittedName>
</protein>
<proteinExistence type="predicted"/>
<gene>
    <name evidence="2" type="ORF">LPLAT_LOCUS13291</name>
</gene>
<evidence type="ECO:0000313" key="2">
    <source>
        <dbReference type="EMBL" id="CAL1688169.1"/>
    </source>
</evidence>
<feature type="region of interest" description="Disordered" evidence="1">
    <location>
        <begin position="62"/>
        <end position="85"/>
    </location>
</feature>
<reference evidence="2" key="1">
    <citation type="submission" date="2024-04" db="EMBL/GenBank/DDBJ databases">
        <authorList>
            <consortium name="Molecular Ecology Group"/>
        </authorList>
    </citation>
    <scope>NUCLEOTIDE SEQUENCE</scope>
</reference>
<keyword evidence="3" id="KW-1185">Reference proteome</keyword>
<evidence type="ECO:0000256" key="1">
    <source>
        <dbReference type="SAM" id="MobiDB-lite"/>
    </source>
</evidence>
<dbReference type="AlphaFoldDB" id="A0AAV2P828"/>
<sequence length="119" mass="13706">MAKWREDPCVKLPVLAREIGSMHEKIDCRLREKERGEELPEHRGSSSIDAKLELEIVAQEAERGFEGSTEGTSREKEKQGARVSWSRTNARDRRFSRSFEFSSIKLTAFRWLASLRPGV</sequence>
<name>A0AAV2P828_9HYME</name>
<dbReference type="EMBL" id="OZ034831">
    <property type="protein sequence ID" value="CAL1688169.1"/>
    <property type="molecule type" value="Genomic_DNA"/>
</dbReference>
<accession>A0AAV2P828</accession>
<evidence type="ECO:0000313" key="3">
    <source>
        <dbReference type="Proteomes" id="UP001497644"/>
    </source>
</evidence>
<organism evidence="2 3">
    <name type="scientific">Lasius platythorax</name>
    <dbReference type="NCBI Taxonomy" id="488582"/>
    <lineage>
        <taxon>Eukaryota</taxon>
        <taxon>Metazoa</taxon>
        <taxon>Ecdysozoa</taxon>
        <taxon>Arthropoda</taxon>
        <taxon>Hexapoda</taxon>
        <taxon>Insecta</taxon>
        <taxon>Pterygota</taxon>
        <taxon>Neoptera</taxon>
        <taxon>Endopterygota</taxon>
        <taxon>Hymenoptera</taxon>
        <taxon>Apocrita</taxon>
        <taxon>Aculeata</taxon>
        <taxon>Formicoidea</taxon>
        <taxon>Formicidae</taxon>
        <taxon>Formicinae</taxon>
        <taxon>Lasius</taxon>
        <taxon>Lasius</taxon>
    </lineage>
</organism>